<dbReference type="CDD" id="cd07385">
    <property type="entry name" value="MPP_YkuE_C"/>
    <property type="match status" value="1"/>
</dbReference>
<keyword evidence="1" id="KW-0812">Transmembrane</keyword>
<proteinExistence type="predicted"/>
<keyword evidence="1" id="KW-1133">Transmembrane helix</keyword>
<reference evidence="3 4" key="1">
    <citation type="submission" date="2016-12" db="EMBL/GenBank/DDBJ databases">
        <title>Complete genome sequence of Clostridium kluyveri JZZ isolated from the pit mud of a Chinese flavor liquor-making factory.</title>
        <authorList>
            <person name="Wang Y."/>
        </authorList>
    </citation>
    <scope>NUCLEOTIDE SEQUENCE [LARGE SCALE GENOMIC DNA]</scope>
    <source>
        <strain evidence="3 4">JZZ</strain>
    </source>
</reference>
<dbReference type="PANTHER" id="PTHR31302:SF0">
    <property type="entry name" value="TRANSMEMBRANE PROTEIN WITH METALLOPHOSPHOESTERASE DOMAIN"/>
    <property type="match status" value="1"/>
</dbReference>
<gene>
    <name evidence="3" type="ORF">BS101_00800</name>
</gene>
<name>A0A1L5F329_CLOKL</name>
<evidence type="ECO:0000313" key="3">
    <source>
        <dbReference type="EMBL" id="APM37403.1"/>
    </source>
</evidence>
<dbReference type="SUPFAM" id="SSF56300">
    <property type="entry name" value="Metallo-dependent phosphatases"/>
    <property type="match status" value="1"/>
</dbReference>
<dbReference type="Pfam" id="PF00149">
    <property type="entry name" value="Metallophos"/>
    <property type="match status" value="1"/>
</dbReference>
<evidence type="ECO:0000313" key="4">
    <source>
        <dbReference type="Proteomes" id="UP000184604"/>
    </source>
</evidence>
<dbReference type="InterPro" id="IPR029052">
    <property type="entry name" value="Metallo-depent_PP-like"/>
</dbReference>
<organism evidence="3 4">
    <name type="scientific">Clostridium kluyveri</name>
    <dbReference type="NCBI Taxonomy" id="1534"/>
    <lineage>
        <taxon>Bacteria</taxon>
        <taxon>Bacillati</taxon>
        <taxon>Bacillota</taxon>
        <taxon>Clostridia</taxon>
        <taxon>Eubacteriales</taxon>
        <taxon>Clostridiaceae</taxon>
        <taxon>Clostridium</taxon>
    </lineage>
</organism>
<dbReference type="Proteomes" id="UP000184604">
    <property type="component" value="Chromosome"/>
</dbReference>
<accession>A0A1L5F329</accession>
<keyword evidence="1" id="KW-0472">Membrane</keyword>
<sequence length="386" mass="44264">MTYYVLTSVFILLFGTLNYYIGLLGWHLLSMNMSFLNQNTYWIFFSIIVICILIGITANKFLPYFLRSSFYVLGYYWLAALSYFIIAIIIFNVIVFSNKIIHFSKNLISNNLVFTNLFIVCVVIVTIILLIYGTFNGKKLRIKTYNVNVSKDESILEELNIVMISDIHISNIDDERQNKIINVINNLNPDIVFIVGDILDDIMTFAEHKVIDDFHKINSKYGVYACLGNHDYLNGDLSYVIDKLNESKINVLRDSVVEIAHSFYIIGREDKSYEMISKQKRIKLSNLMKGINSKLPIIMLDHQPINIPEAEDAGIDLQLSGHTHKGQFFPFNFITNKLFKVHYGYLKTGRLQVVVSCGAGTWGPPIRIGSTSEVVNIIVKFQKQIF</sequence>
<protein>
    <submittedName>
        <fullName evidence="3">Metallophosphoesterase</fullName>
    </submittedName>
</protein>
<evidence type="ECO:0000256" key="1">
    <source>
        <dbReference type="SAM" id="Phobius"/>
    </source>
</evidence>
<dbReference type="GO" id="GO:0016787">
    <property type="term" value="F:hydrolase activity"/>
    <property type="evidence" value="ECO:0007669"/>
    <property type="project" value="InterPro"/>
</dbReference>
<feature type="transmembrane region" description="Helical" evidence="1">
    <location>
        <begin position="74"/>
        <end position="96"/>
    </location>
</feature>
<feature type="transmembrane region" description="Helical" evidence="1">
    <location>
        <begin position="41"/>
        <end position="62"/>
    </location>
</feature>
<dbReference type="InterPro" id="IPR051158">
    <property type="entry name" value="Metallophosphoesterase_sf"/>
</dbReference>
<dbReference type="PANTHER" id="PTHR31302">
    <property type="entry name" value="TRANSMEMBRANE PROTEIN WITH METALLOPHOSPHOESTERASE DOMAIN-RELATED"/>
    <property type="match status" value="1"/>
</dbReference>
<dbReference type="EMBL" id="CP018335">
    <property type="protein sequence ID" value="APM37403.1"/>
    <property type="molecule type" value="Genomic_DNA"/>
</dbReference>
<dbReference type="AlphaFoldDB" id="A0A1L5F329"/>
<dbReference type="InterPro" id="IPR004843">
    <property type="entry name" value="Calcineurin-like_PHP"/>
</dbReference>
<feature type="transmembrane region" description="Helical" evidence="1">
    <location>
        <begin position="6"/>
        <end position="29"/>
    </location>
</feature>
<evidence type="ECO:0000259" key="2">
    <source>
        <dbReference type="Pfam" id="PF00149"/>
    </source>
</evidence>
<dbReference type="Gene3D" id="3.60.21.10">
    <property type="match status" value="1"/>
</dbReference>
<feature type="transmembrane region" description="Helical" evidence="1">
    <location>
        <begin position="117"/>
        <end position="135"/>
    </location>
</feature>
<feature type="domain" description="Calcineurin-like phosphoesterase" evidence="2">
    <location>
        <begin position="160"/>
        <end position="325"/>
    </location>
</feature>